<dbReference type="Gene3D" id="1.20.120.1220">
    <property type="match status" value="1"/>
</dbReference>
<evidence type="ECO:0000256" key="1">
    <source>
        <dbReference type="SAM" id="Phobius"/>
    </source>
</evidence>
<keyword evidence="1" id="KW-0472">Membrane</keyword>
<evidence type="ECO:0000313" key="2">
    <source>
        <dbReference type="EMBL" id="CCH89230.1"/>
    </source>
</evidence>
<name>I4F0R7_MODI5</name>
<dbReference type="Proteomes" id="UP000006461">
    <property type="component" value="Chromosome"/>
</dbReference>
<dbReference type="STRING" id="477641.MODMU_3826"/>
<sequence length="212" mass="21211">MSWQWSVAVLAGASCSGFTVPSLTDRGLRQLGQSESSTHVLRIVGAVVGVLVGAATTLAALRVGNLLLAVPLVAWGVSVVAASCCDAVTQRIPTALVRQAIVVTGVLLTCALSLSGDWESVLVSVVAAAAAGGVALLCWRFADAGYGDARLAVLGGLGLGHTSASSLVMALTVIVLITAAQVVTTFAVGGNRRTRFPMGPALAAGFVVAATA</sequence>
<organism evidence="2 3">
    <name type="scientific">Modestobacter italicus (strain DSM 44449 / CECT 9708 / BC 501)</name>
    <dbReference type="NCBI Taxonomy" id="2732864"/>
    <lineage>
        <taxon>Bacteria</taxon>
        <taxon>Bacillati</taxon>
        <taxon>Actinomycetota</taxon>
        <taxon>Actinomycetes</taxon>
        <taxon>Geodermatophilales</taxon>
        <taxon>Geodermatophilaceae</taxon>
        <taxon>Modestobacter</taxon>
    </lineage>
</organism>
<feature type="transmembrane region" description="Helical" evidence="1">
    <location>
        <begin position="162"/>
        <end position="188"/>
    </location>
</feature>
<reference evidence="2 3" key="1">
    <citation type="journal article" date="2012" name="J. Bacteriol.">
        <title>Genome Sequence of Radiation-Resistant Modestobacter marinus Strain BC501, a Representative Actinobacterium That Thrives on Calcareous Stone Surfaces.</title>
        <authorList>
            <person name="Normand P."/>
            <person name="Gury J."/>
            <person name="Pujic P."/>
            <person name="Chouaia B."/>
            <person name="Crotti E."/>
            <person name="Brusetti L."/>
            <person name="Daffonchio D."/>
            <person name="Vacherie B."/>
            <person name="Barbe V."/>
            <person name="Medigue C."/>
            <person name="Calteau A."/>
            <person name="Ghodhbane-Gtari F."/>
            <person name="Essoussi I."/>
            <person name="Nouioui I."/>
            <person name="Abbassi-Ghozzi I."/>
            <person name="Gtari M."/>
        </authorList>
    </citation>
    <scope>NUCLEOTIDE SEQUENCE [LARGE SCALE GENOMIC DNA]</scope>
    <source>
        <strain evidence="3">BC 501</strain>
    </source>
</reference>
<dbReference type="EMBL" id="FO203431">
    <property type="protein sequence ID" value="CCH89230.1"/>
    <property type="molecule type" value="Genomic_DNA"/>
</dbReference>
<proteinExistence type="predicted"/>
<feature type="transmembrane region" description="Helical" evidence="1">
    <location>
        <begin position="41"/>
        <end position="61"/>
    </location>
</feature>
<dbReference type="HOGENOM" id="CLU_1298606_0_0_11"/>
<keyword evidence="1" id="KW-0812">Transmembrane</keyword>
<keyword evidence="1" id="KW-1133">Transmembrane helix</keyword>
<accession>I4F0R7</accession>
<dbReference type="KEGG" id="mmar:MODMU_3826"/>
<dbReference type="AlphaFoldDB" id="I4F0R7"/>
<feature type="transmembrane region" description="Helical" evidence="1">
    <location>
        <begin position="121"/>
        <end position="142"/>
    </location>
</feature>
<feature type="transmembrane region" description="Helical" evidence="1">
    <location>
        <begin position="68"/>
        <end position="89"/>
    </location>
</feature>
<evidence type="ECO:0000313" key="3">
    <source>
        <dbReference type="Proteomes" id="UP000006461"/>
    </source>
</evidence>
<keyword evidence="3" id="KW-1185">Reference proteome</keyword>
<protein>
    <submittedName>
        <fullName evidence="2">Prepilin leader peptidase</fullName>
    </submittedName>
</protein>
<feature type="transmembrane region" description="Helical" evidence="1">
    <location>
        <begin position="95"/>
        <end position="114"/>
    </location>
</feature>
<gene>
    <name evidence="2" type="ordered locus">MODMU_3826</name>
</gene>